<organism evidence="1 2">
    <name type="scientific">Thermoclostridium caenicola</name>
    <dbReference type="NCBI Taxonomy" id="659425"/>
    <lineage>
        <taxon>Bacteria</taxon>
        <taxon>Bacillati</taxon>
        <taxon>Bacillota</taxon>
        <taxon>Clostridia</taxon>
        <taxon>Eubacteriales</taxon>
        <taxon>Oscillospiraceae</taxon>
        <taxon>Thermoclostridium</taxon>
    </lineage>
</organism>
<sequence length="109" mass="12090">MIKYEIFDGSKTYMFPSGEIATPDKIRSQFPAVDMFPHVLELNGPVVQAVMSLDALRSLHNIDPSISDEQAIQILEDIANTPVPVEPSAEERIAAALEFQNMMMLPDAE</sequence>
<name>A0A1M6KII9_9FIRM</name>
<dbReference type="Proteomes" id="UP000324781">
    <property type="component" value="Unassembled WGS sequence"/>
</dbReference>
<keyword evidence="2" id="KW-1185">Reference proteome</keyword>
<dbReference type="AlphaFoldDB" id="A0A1M6KII9"/>
<accession>A0A1M6KII9</accession>
<protein>
    <submittedName>
        <fullName evidence="1">Uncharacterized protein</fullName>
    </submittedName>
</protein>
<evidence type="ECO:0000313" key="1">
    <source>
        <dbReference type="EMBL" id="SHJ58763.1"/>
    </source>
</evidence>
<evidence type="ECO:0000313" key="2">
    <source>
        <dbReference type="Proteomes" id="UP000324781"/>
    </source>
</evidence>
<dbReference type="EMBL" id="FQZP01000081">
    <property type="protein sequence ID" value="SHJ58763.1"/>
    <property type="molecule type" value="Genomic_DNA"/>
</dbReference>
<reference evidence="1 2" key="1">
    <citation type="submission" date="2016-11" db="EMBL/GenBank/DDBJ databases">
        <authorList>
            <person name="Varghese N."/>
            <person name="Submissions S."/>
        </authorList>
    </citation>
    <scope>NUCLEOTIDE SEQUENCE [LARGE SCALE GENOMIC DNA]</scope>
    <source>
        <strain evidence="1 2">DSM 19027</strain>
    </source>
</reference>
<gene>
    <name evidence="1" type="ORF">SAMN05444373_10813</name>
</gene>
<dbReference type="RefSeq" id="WP_149679701.1">
    <property type="nucleotide sequence ID" value="NZ_FQZP01000081.1"/>
</dbReference>
<dbReference type="OrthoDB" id="2084564at2"/>
<proteinExistence type="predicted"/>